<dbReference type="EMBL" id="RYFI01000021">
    <property type="protein sequence ID" value="RXF69617.1"/>
    <property type="molecule type" value="Genomic_DNA"/>
</dbReference>
<dbReference type="InterPro" id="IPR051532">
    <property type="entry name" value="Ester_Hydrolysis_Enzymes"/>
</dbReference>
<evidence type="ECO:0000259" key="1">
    <source>
        <dbReference type="Pfam" id="PF13472"/>
    </source>
</evidence>
<keyword evidence="3" id="KW-1185">Reference proteome</keyword>
<accession>A0A4Q0M8Y1</accession>
<comment type="caution">
    <text evidence="2">The sequence shown here is derived from an EMBL/GenBank/DDBJ whole genome shotgun (WGS) entry which is preliminary data.</text>
</comment>
<dbReference type="Pfam" id="PF13472">
    <property type="entry name" value="Lipase_GDSL_2"/>
    <property type="match status" value="1"/>
</dbReference>
<dbReference type="PANTHER" id="PTHR30383:SF24">
    <property type="entry name" value="THIOESTERASE 1_PROTEASE 1_LYSOPHOSPHOLIPASE L1"/>
    <property type="match status" value="1"/>
</dbReference>
<name>A0A4Q0M8Y1_9HYPH</name>
<organism evidence="2 3">
    <name type="scientific">Hansschlegelia zhihuaiae</name>
    <dbReference type="NCBI Taxonomy" id="405005"/>
    <lineage>
        <taxon>Bacteria</taxon>
        <taxon>Pseudomonadati</taxon>
        <taxon>Pseudomonadota</taxon>
        <taxon>Alphaproteobacteria</taxon>
        <taxon>Hyphomicrobiales</taxon>
        <taxon>Methylopilaceae</taxon>
        <taxon>Hansschlegelia</taxon>
    </lineage>
</organism>
<dbReference type="PANTHER" id="PTHR30383">
    <property type="entry name" value="THIOESTERASE 1/PROTEASE 1/LYSOPHOSPHOLIPASE L1"/>
    <property type="match status" value="1"/>
</dbReference>
<dbReference type="InterPro" id="IPR013830">
    <property type="entry name" value="SGNH_hydro"/>
</dbReference>
<dbReference type="CDD" id="cd01822">
    <property type="entry name" value="Lysophospholipase_L1_like"/>
    <property type="match status" value="1"/>
</dbReference>
<dbReference type="SUPFAM" id="SSF52266">
    <property type="entry name" value="SGNH hydrolase"/>
    <property type="match status" value="1"/>
</dbReference>
<reference evidence="2 3" key="1">
    <citation type="submission" date="2018-12" db="EMBL/GenBank/DDBJ databases">
        <title>bacterium Hansschlegelia zhihuaiae S113.</title>
        <authorList>
            <person name="He J."/>
        </authorList>
    </citation>
    <scope>NUCLEOTIDE SEQUENCE [LARGE SCALE GENOMIC DNA]</scope>
    <source>
        <strain evidence="2 3">S 113</strain>
    </source>
</reference>
<feature type="domain" description="SGNH hydrolase-type esterase" evidence="1">
    <location>
        <begin position="16"/>
        <end position="176"/>
    </location>
</feature>
<dbReference type="Proteomes" id="UP000289708">
    <property type="component" value="Unassembled WGS sequence"/>
</dbReference>
<dbReference type="RefSeq" id="WP_128778970.1">
    <property type="nucleotide sequence ID" value="NZ_RYFI01000021.1"/>
</dbReference>
<dbReference type="OrthoDB" id="9786188at2"/>
<evidence type="ECO:0000313" key="3">
    <source>
        <dbReference type="Proteomes" id="UP000289708"/>
    </source>
</evidence>
<proteinExistence type="predicted"/>
<dbReference type="GO" id="GO:0004622">
    <property type="term" value="F:phosphatidylcholine lysophospholipase activity"/>
    <property type="evidence" value="ECO:0007669"/>
    <property type="project" value="TreeGrafter"/>
</dbReference>
<dbReference type="Gene3D" id="3.40.50.1110">
    <property type="entry name" value="SGNH hydrolase"/>
    <property type="match status" value="1"/>
</dbReference>
<gene>
    <name evidence="2" type="ORF">EK403_18355</name>
</gene>
<evidence type="ECO:0000313" key="2">
    <source>
        <dbReference type="EMBL" id="RXF69617.1"/>
    </source>
</evidence>
<sequence length="198" mass="20952">MGLRPAKAAETVRLVALGDSLTAGYGLARPDGFAPKLEKALQAGGRSVTVANAGVSGDTASGGADRVDWSVPEGSHGVIVELGANDMLRGVDPKVTRAALERLLDRLQTRRIPAMLAGMRAAPNLGPDYRQAFDRIYPDLARERGLLLYPFFLEGVLGDRTLNLQDGLHPTAKGVEAIVAGILPSVERFLDQIAAARS</sequence>
<dbReference type="AlphaFoldDB" id="A0A4Q0M8Y1"/>
<dbReference type="InterPro" id="IPR036514">
    <property type="entry name" value="SGNH_hydro_sf"/>
</dbReference>
<protein>
    <submittedName>
        <fullName evidence="2">Arylesterase</fullName>
    </submittedName>
</protein>